<reference evidence="4" key="1">
    <citation type="journal article" date="2016" name="Nat. Commun.">
        <title>The Gonium pectorale genome demonstrates co-option of cell cycle regulation during the evolution of multicellularity.</title>
        <authorList>
            <person name="Hanschen E.R."/>
            <person name="Marriage T.N."/>
            <person name="Ferris P.J."/>
            <person name="Hamaji T."/>
            <person name="Toyoda A."/>
            <person name="Fujiyama A."/>
            <person name="Neme R."/>
            <person name="Noguchi H."/>
            <person name="Minakuchi Y."/>
            <person name="Suzuki M."/>
            <person name="Kawai-Toyooka H."/>
            <person name="Smith D.R."/>
            <person name="Sparks H."/>
            <person name="Anderson J."/>
            <person name="Bakaric R."/>
            <person name="Luria V."/>
            <person name="Karger A."/>
            <person name="Kirschner M.W."/>
            <person name="Durand P.M."/>
            <person name="Michod R.E."/>
            <person name="Nozaki H."/>
            <person name="Olson B.J."/>
        </authorList>
    </citation>
    <scope>NUCLEOTIDE SEQUENCE [LARGE SCALE GENOMIC DNA]</scope>
    <source>
        <strain evidence="4">NIES-2863</strain>
    </source>
</reference>
<dbReference type="STRING" id="33097.A0A150GJL2"/>
<evidence type="ECO:0000259" key="2">
    <source>
        <dbReference type="SMART" id="SM00464"/>
    </source>
</evidence>
<sequence>MGPERSPVAVTHLRSVLRARRGGNAFAAATVIFGPSAADAGSGAAAADGAVPAARHAAKVALLALRGALGSSTPPSAVLLFASVDMPRPALAALTGALSEALGTSSSGGGSGEGSGRIALIGCSSRLRLPDERRAGTFAGPGGSGGSGSDGLPGAAVGGGARASPPQEQPFHVTLAGAHLPDHEVHVVRCDTGSLPRLPHLAEAIRGVRPPSFLLLAGGDSLGAELLNRLENLFPGSCVGAGIASQQSSRERRLVLVGPSGSGGGDGGSGAAAGAAAAGPQLGAATSSAAEAPRRAGDASAEDGAGGGDGGGLAGASGRTSGDDPLLAAAVAAAASRGPASELEGPFQRMLLDRDGSASSSSSDGGGPESASRSGAAATSSASESFTAGRRRRGPPTTAASPGASQSPAPAAAAGDGAASGSGDDDAAAAALAASLEGVLPPFILVGDQLHTSGGALLALYPRERIAVEEAAAAAAAAPGGGAAAGRLEAGAADLFARVALGTDHLHHVALRGHALGAISAPATGPEPASPQHMAPENPYYWWPAAATHPAIEVDLHQDLNPRPALTPDPDPRSAANKEHDEAAAATAAAKLAAASEAVREAIAALCGSGSGGSGGEDGAPSDAALATMTEGLQDLPLFPLEGVILFPGQTIQLRVFEKRYRALMRAVLEQGGAFGLCWRGTGTTAVVRSYQSAPGGQGDMMMTLEGGMRFSYSPDDLAVLPATYGINVARRAEYVLDELPASQEDVDAVLAAARGVIDSIAGHLEAATAPSVKQSARTFANALHFASSEQQPALAEVVAAAARASSAAATGVAATAAEPDAGPGAGRLGSGAEEAADTDGGSSDAELLAADIAEAKAALDPETASLLSLYLAPHIPVHLESLRRRWFTSRSALWRLQQEASWLRGSPRVCLAAASSVLRLPREHPLRVMLGLSRVAAST</sequence>
<dbReference type="Pfam" id="PF02190">
    <property type="entry name" value="LON_substr_bdg"/>
    <property type="match status" value="1"/>
</dbReference>
<organism evidence="3 4">
    <name type="scientific">Gonium pectorale</name>
    <name type="common">Green alga</name>
    <dbReference type="NCBI Taxonomy" id="33097"/>
    <lineage>
        <taxon>Eukaryota</taxon>
        <taxon>Viridiplantae</taxon>
        <taxon>Chlorophyta</taxon>
        <taxon>core chlorophytes</taxon>
        <taxon>Chlorophyceae</taxon>
        <taxon>CS clade</taxon>
        <taxon>Chlamydomonadales</taxon>
        <taxon>Volvocaceae</taxon>
        <taxon>Gonium</taxon>
    </lineage>
</organism>
<proteinExistence type="predicted"/>
<dbReference type="InterPro" id="IPR046336">
    <property type="entry name" value="Lon_prtase_N_sf"/>
</dbReference>
<feature type="region of interest" description="Disordered" evidence="1">
    <location>
        <begin position="353"/>
        <end position="425"/>
    </location>
</feature>
<feature type="compositionally biased region" description="Gly residues" evidence="1">
    <location>
        <begin position="304"/>
        <end position="315"/>
    </location>
</feature>
<feature type="compositionally biased region" description="Gly residues" evidence="1">
    <location>
        <begin position="260"/>
        <end position="271"/>
    </location>
</feature>
<accession>A0A150GJL2</accession>
<keyword evidence="4" id="KW-1185">Reference proteome</keyword>
<dbReference type="PANTHER" id="PTHR46732:SF8">
    <property type="entry name" value="ATP-DEPENDENT PROTEASE LA (LON) DOMAIN PROTEIN"/>
    <property type="match status" value="1"/>
</dbReference>
<evidence type="ECO:0000256" key="1">
    <source>
        <dbReference type="SAM" id="MobiDB-lite"/>
    </source>
</evidence>
<dbReference type="EMBL" id="LSYV01000019">
    <property type="protein sequence ID" value="KXZ49954.1"/>
    <property type="molecule type" value="Genomic_DNA"/>
</dbReference>
<dbReference type="SMART" id="SM00464">
    <property type="entry name" value="LON"/>
    <property type="match status" value="1"/>
</dbReference>
<dbReference type="OrthoDB" id="547556at2759"/>
<feature type="compositionally biased region" description="Gly residues" evidence="1">
    <location>
        <begin position="139"/>
        <end position="161"/>
    </location>
</feature>
<feature type="region of interest" description="Disordered" evidence="1">
    <location>
        <begin position="284"/>
        <end position="320"/>
    </location>
</feature>
<feature type="region of interest" description="Disordered" evidence="1">
    <location>
        <begin position="133"/>
        <end position="168"/>
    </location>
</feature>
<dbReference type="Proteomes" id="UP000075714">
    <property type="component" value="Unassembled WGS sequence"/>
</dbReference>
<feature type="compositionally biased region" description="Low complexity" evidence="1">
    <location>
        <begin position="395"/>
        <end position="425"/>
    </location>
</feature>
<dbReference type="InterPro" id="IPR015947">
    <property type="entry name" value="PUA-like_sf"/>
</dbReference>
<feature type="compositionally biased region" description="Basic and acidic residues" evidence="1">
    <location>
        <begin position="570"/>
        <end position="583"/>
    </location>
</feature>
<feature type="domain" description="Lon N-terminal" evidence="2">
    <location>
        <begin position="635"/>
        <end position="814"/>
    </location>
</feature>
<feature type="region of interest" description="Disordered" evidence="1">
    <location>
        <begin position="816"/>
        <end position="844"/>
    </location>
</feature>
<dbReference type="AlphaFoldDB" id="A0A150GJL2"/>
<feature type="region of interest" description="Disordered" evidence="1">
    <location>
        <begin position="256"/>
        <end position="275"/>
    </location>
</feature>
<evidence type="ECO:0000313" key="4">
    <source>
        <dbReference type="Proteomes" id="UP000075714"/>
    </source>
</evidence>
<dbReference type="PANTHER" id="PTHR46732">
    <property type="entry name" value="ATP-DEPENDENT PROTEASE LA (LON) DOMAIN PROTEIN"/>
    <property type="match status" value="1"/>
</dbReference>
<protein>
    <recommendedName>
        <fullName evidence="2">Lon N-terminal domain-containing protein</fullName>
    </recommendedName>
</protein>
<feature type="region of interest" description="Disordered" evidence="1">
    <location>
        <begin position="560"/>
        <end position="584"/>
    </location>
</feature>
<name>A0A150GJL2_GONPE</name>
<feature type="compositionally biased region" description="Low complexity" evidence="1">
    <location>
        <begin position="357"/>
        <end position="388"/>
    </location>
</feature>
<comment type="caution">
    <text evidence="3">The sequence shown here is derived from an EMBL/GenBank/DDBJ whole genome shotgun (WGS) entry which is preliminary data.</text>
</comment>
<gene>
    <name evidence="3" type="ORF">GPECTOR_18g112</name>
</gene>
<dbReference type="Gene3D" id="2.30.130.40">
    <property type="entry name" value="LON domain-like"/>
    <property type="match status" value="1"/>
</dbReference>
<evidence type="ECO:0000313" key="3">
    <source>
        <dbReference type="EMBL" id="KXZ49954.1"/>
    </source>
</evidence>
<dbReference type="InterPro" id="IPR003111">
    <property type="entry name" value="Lon_prtase_N"/>
</dbReference>
<dbReference type="SUPFAM" id="SSF88697">
    <property type="entry name" value="PUA domain-like"/>
    <property type="match status" value="1"/>
</dbReference>